<sequence length="63" mass="6940">MLFLGGGITAEEMNELKERAGEDAGKVQWVKARMEMVMELGGLSIDNVETVTKRMLKEAVVQA</sequence>
<keyword evidence="2" id="KW-1185">Reference proteome</keyword>
<dbReference type="HOGENOM" id="CLU_2885674_0_0_1"/>
<dbReference type="AlphaFoldDB" id="R7YYD1"/>
<proteinExistence type="predicted"/>
<evidence type="ECO:0000313" key="1">
    <source>
        <dbReference type="EMBL" id="EON66917.1"/>
    </source>
</evidence>
<dbReference type="EMBL" id="JH767583">
    <property type="protein sequence ID" value="EON66917.1"/>
    <property type="molecule type" value="Genomic_DNA"/>
</dbReference>
<reference evidence="2" key="1">
    <citation type="submission" date="2012-06" db="EMBL/GenBank/DDBJ databases">
        <title>The genome sequence of Coniosporium apollinis CBS 100218.</title>
        <authorList>
            <consortium name="The Broad Institute Genome Sequencing Platform"/>
            <person name="Cuomo C."/>
            <person name="Gorbushina A."/>
            <person name="Noack S."/>
            <person name="Walker B."/>
            <person name="Young S.K."/>
            <person name="Zeng Q."/>
            <person name="Gargeya S."/>
            <person name="Fitzgerald M."/>
            <person name="Haas B."/>
            <person name="Abouelleil A."/>
            <person name="Alvarado L."/>
            <person name="Arachchi H.M."/>
            <person name="Berlin A.M."/>
            <person name="Chapman S.B."/>
            <person name="Goldberg J."/>
            <person name="Griggs A."/>
            <person name="Gujja S."/>
            <person name="Hansen M."/>
            <person name="Howarth C."/>
            <person name="Imamovic A."/>
            <person name="Larimer J."/>
            <person name="McCowan C."/>
            <person name="Montmayeur A."/>
            <person name="Murphy C."/>
            <person name="Neiman D."/>
            <person name="Pearson M."/>
            <person name="Priest M."/>
            <person name="Roberts A."/>
            <person name="Saif S."/>
            <person name="Shea T."/>
            <person name="Sisk P."/>
            <person name="Sykes S."/>
            <person name="Wortman J."/>
            <person name="Nusbaum C."/>
            <person name="Birren B."/>
        </authorList>
    </citation>
    <scope>NUCLEOTIDE SEQUENCE [LARGE SCALE GENOMIC DNA]</scope>
    <source>
        <strain evidence="2">CBS 100218</strain>
    </source>
</reference>
<accession>R7YYD1</accession>
<dbReference type="OrthoDB" id="3649348at2759"/>
<evidence type="ECO:0000313" key="2">
    <source>
        <dbReference type="Proteomes" id="UP000016924"/>
    </source>
</evidence>
<protein>
    <submittedName>
        <fullName evidence="1">Uncharacterized protein</fullName>
    </submittedName>
</protein>
<dbReference type="Proteomes" id="UP000016924">
    <property type="component" value="Unassembled WGS sequence"/>
</dbReference>
<gene>
    <name evidence="1" type="ORF">W97_06320</name>
</gene>
<organism evidence="1 2">
    <name type="scientific">Coniosporium apollinis (strain CBS 100218)</name>
    <name type="common">Rock-inhabiting black yeast</name>
    <dbReference type="NCBI Taxonomy" id="1168221"/>
    <lineage>
        <taxon>Eukaryota</taxon>
        <taxon>Fungi</taxon>
        <taxon>Dikarya</taxon>
        <taxon>Ascomycota</taxon>
        <taxon>Pezizomycotina</taxon>
        <taxon>Dothideomycetes</taxon>
        <taxon>Dothideomycetes incertae sedis</taxon>
        <taxon>Coniosporium</taxon>
    </lineage>
</organism>
<dbReference type="RefSeq" id="XP_007782234.1">
    <property type="nucleotide sequence ID" value="XM_007784044.1"/>
</dbReference>
<name>R7YYD1_CONA1</name>
<dbReference type="GeneID" id="19903631"/>